<feature type="transmembrane region" description="Helical" evidence="7">
    <location>
        <begin position="81"/>
        <end position="100"/>
    </location>
</feature>
<protein>
    <recommendedName>
        <fullName evidence="8">Type II secretion system protein GspF domain-containing protein</fullName>
    </recommendedName>
</protein>
<dbReference type="PANTHER" id="PTHR30012:SF0">
    <property type="entry name" value="TYPE II SECRETION SYSTEM PROTEIN F-RELATED"/>
    <property type="match status" value="1"/>
</dbReference>
<comment type="caution">
    <text evidence="9">The sequence shown here is derived from an EMBL/GenBank/DDBJ whole genome shotgun (WGS) entry which is preliminary data.</text>
</comment>
<feature type="transmembrane region" description="Helical" evidence="7">
    <location>
        <begin position="236"/>
        <end position="257"/>
    </location>
</feature>
<dbReference type="Gene3D" id="1.20.81.30">
    <property type="entry name" value="Type II secretion system (T2SS), domain F"/>
    <property type="match status" value="1"/>
</dbReference>
<dbReference type="InterPro" id="IPR042094">
    <property type="entry name" value="T2SS_GspF_sf"/>
</dbReference>
<dbReference type="PRINTS" id="PR00812">
    <property type="entry name" value="BCTERIALGSPF"/>
</dbReference>
<evidence type="ECO:0000256" key="7">
    <source>
        <dbReference type="SAM" id="Phobius"/>
    </source>
</evidence>
<accession>A0A2H0D2B5</accession>
<feature type="domain" description="Type II secretion system protein GspF" evidence="8">
    <location>
        <begin position="1"/>
        <end position="51"/>
    </location>
</feature>
<evidence type="ECO:0000256" key="4">
    <source>
        <dbReference type="ARBA" id="ARBA00022692"/>
    </source>
</evidence>
<dbReference type="InterPro" id="IPR018076">
    <property type="entry name" value="T2SS_GspF_dom"/>
</dbReference>
<name>A0A2H0D2B5_9BACT</name>
<dbReference type="Pfam" id="PF00482">
    <property type="entry name" value="T2SSF"/>
    <property type="match status" value="2"/>
</dbReference>
<gene>
    <name evidence="9" type="ORF">COW86_00075</name>
</gene>
<dbReference type="AlphaFoldDB" id="A0A2H0D2B5"/>
<sequence length="266" mass="30223">GKLADSLNYLANHLEREYQLYRKLRSAMIYPVFIIVVFIGIFFLTIFFIIPRLIEVLKTFGGELPLITRIVIAVSDFIKKGGWFIIIGILAVLFLLPQYLKRSKSAREFYDKFLLKLPLIGELTKKIYLTRFAENLSVLLSTGLPITQALRITGDIIKNNVYKKILTETQERVSKGENISSVFASYPEEVSPFVLQMILTGEKTGRLDETLMEIVTFYREEIDRSTSNIFSLIEPLLILFLGIGVAILAVSIFIPLFKIGLGGLEM</sequence>
<evidence type="ECO:0000256" key="3">
    <source>
        <dbReference type="ARBA" id="ARBA00022475"/>
    </source>
</evidence>
<dbReference type="GO" id="GO:0015628">
    <property type="term" value="P:protein secretion by the type II secretion system"/>
    <property type="evidence" value="ECO:0007669"/>
    <property type="project" value="TreeGrafter"/>
</dbReference>
<dbReference type="GO" id="GO:0005886">
    <property type="term" value="C:plasma membrane"/>
    <property type="evidence" value="ECO:0007669"/>
    <property type="project" value="UniProtKB-SubCell"/>
</dbReference>
<keyword evidence="4 7" id="KW-0812">Transmembrane</keyword>
<keyword evidence="6 7" id="KW-0472">Membrane</keyword>
<dbReference type="InterPro" id="IPR003004">
    <property type="entry name" value="GspF/PilC"/>
</dbReference>
<comment type="subcellular location">
    <subcellularLocation>
        <location evidence="1">Cell membrane</location>
        <topology evidence="1">Multi-pass membrane protein</topology>
    </subcellularLocation>
</comment>
<dbReference type="EMBL" id="PCTN01000002">
    <property type="protein sequence ID" value="PIP76089.1"/>
    <property type="molecule type" value="Genomic_DNA"/>
</dbReference>
<evidence type="ECO:0000256" key="6">
    <source>
        <dbReference type="ARBA" id="ARBA00023136"/>
    </source>
</evidence>
<evidence type="ECO:0000256" key="5">
    <source>
        <dbReference type="ARBA" id="ARBA00022989"/>
    </source>
</evidence>
<dbReference type="Proteomes" id="UP000230159">
    <property type="component" value="Unassembled WGS sequence"/>
</dbReference>
<comment type="similarity">
    <text evidence="2">Belongs to the GSP F family.</text>
</comment>
<evidence type="ECO:0000256" key="1">
    <source>
        <dbReference type="ARBA" id="ARBA00004651"/>
    </source>
</evidence>
<keyword evidence="3" id="KW-1003">Cell membrane</keyword>
<proteinExistence type="inferred from homology"/>
<feature type="domain" description="Type II secretion system protein GspF" evidence="8">
    <location>
        <begin position="132"/>
        <end position="255"/>
    </location>
</feature>
<evidence type="ECO:0000313" key="10">
    <source>
        <dbReference type="Proteomes" id="UP000230159"/>
    </source>
</evidence>
<feature type="transmembrane region" description="Helical" evidence="7">
    <location>
        <begin position="28"/>
        <end position="50"/>
    </location>
</feature>
<dbReference type="PANTHER" id="PTHR30012">
    <property type="entry name" value="GENERAL SECRETION PATHWAY PROTEIN"/>
    <property type="match status" value="1"/>
</dbReference>
<evidence type="ECO:0000256" key="2">
    <source>
        <dbReference type="ARBA" id="ARBA00005745"/>
    </source>
</evidence>
<evidence type="ECO:0000313" key="9">
    <source>
        <dbReference type="EMBL" id="PIP76089.1"/>
    </source>
</evidence>
<evidence type="ECO:0000259" key="8">
    <source>
        <dbReference type="Pfam" id="PF00482"/>
    </source>
</evidence>
<organism evidence="9 10">
    <name type="scientific">Candidatus Kuenenbacteria bacterium CG22_combo_CG10-13_8_21_14_all_39_9</name>
    <dbReference type="NCBI Taxonomy" id="1974621"/>
    <lineage>
        <taxon>Bacteria</taxon>
        <taxon>Candidatus Kueneniibacteriota</taxon>
    </lineage>
</organism>
<keyword evidence="5 7" id="KW-1133">Transmembrane helix</keyword>
<feature type="non-terminal residue" evidence="9">
    <location>
        <position position="1"/>
    </location>
</feature>
<reference evidence="9 10" key="1">
    <citation type="submission" date="2017-09" db="EMBL/GenBank/DDBJ databases">
        <title>Depth-based differentiation of microbial function through sediment-hosted aquifers and enrichment of novel symbionts in the deep terrestrial subsurface.</title>
        <authorList>
            <person name="Probst A.J."/>
            <person name="Ladd B."/>
            <person name="Jarett J.K."/>
            <person name="Geller-Mcgrath D.E."/>
            <person name="Sieber C.M."/>
            <person name="Emerson J.B."/>
            <person name="Anantharaman K."/>
            <person name="Thomas B.C."/>
            <person name="Malmstrom R."/>
            <person name="Stieglmeier M."/>
            <person name="Klingl A."/>
            <person name="Woyke T."/>
            <person name="Ryan C.M."/>
            <person name="Banfield J.F."/>
        </authorList>
    </citation>
    <scope>NUCLEOTIDE SEQUENCE [LARGE SCALE GENOMIC DNA]</scope>
    <source>
        <strain evidence="9">CG22_combo_CG10-13_8_21_14_all_39_9</strain>
    </source>
</reference>